<accession>A0ABV2CUK1</accession>
<evidence type="ECO:0000256" key="1">
    <source>
        <dbReference type="SAM" id="MobiDB-lite"/>
    </source>
</evidence>
<proteinExistence type="predicted"/>
<reference evidence="2 3" key="1">
    <citation type="submission" date="2024-07" db="EMBL/GenBank/DDBJ databases">
        <title>Uliginosibacterium paludis KCTC:42655.</title>
        <authorList>
            <person name="Kim M.K."/>
        </authorList>
    </citation>
    <scope>NUCLEOTIDE SEQUENCE [LARGE SCALE GENOMIC DNA]</scope>
    <source>
        <strain evidence="2 3">KCTC 42655</strain>
    </source>
</reference>
<organism evidence="2 3">
    <name type="scientific">Uliginosibacterium paludis</name>
    <dbReference type="NCBI Taxonomy" id="1615952"/>
    <lineage>
        <taxon>Bacteria</taxon>
        <taxon>Pseudomonadati</taxon>
        <taxon>Pseudomonadota</taxon>
        <taxon>Betaproteobacteria</taxon>
        <taxon>Rhodocyclales</taxon>
        <taxon>Zoogloeaceae</taxon>
        <taxon>Uliginosibacterium</taxon>
    </lineage>
</organism>
<protein>
    <submittedName>
        <fullName evidence="2">DUF2971 domain-containing protein</fullName>
    </submittedName>
</protein>
<dbReference type="RefSeq" id="WP_345929522.1">
    <property type="nucleotide sequence ID" value="NZ_JBDIVF010000010.1"/>
</dbReference>
<dbReference type="Proteomes" id="UP001548590">
    <property type="component" value="Unassembled WGS sequence"/>
</dbReference>
<dbReference type="InterPro" id="IPR021352">
    <property type="entry name" value="DUF2971"/>
</dbReference>
<evidence type="ECO:0000313" key="2">
    <source>
        <dbReference type="EMBL" id="MET1491578.1"/>
    </source>
</evidence>
<evidence type="ECO:0000313" key="3">
    <source>
        <dbReference type="Proteomes" id="UP001548590"/>
    </source>
</evidence>
<keyword evidence="3" id="KW-1185">Reference proteome</keyword>
<dbReference type="Pfam" id="PF11185">
    <property type="entry name" value="DUF2971"/>
    <property type="match status" value="1"/>
</dbReference>
<comment type="caution">
    <text evidence="2">The sequence shown here is derived from an EMBL/GenBank/DDBJ whole genome shotgun (WGS) entry which is preliminary data.</text>
</comment>
<feature type="region of interest" description="Disordered" evidence="1">
    <location>
        <begin position="284"/>
        <end position="307"/>
    </location>
</feature>
<gene>
    <name evidence="2" type="ORF">ABVT11_17190</name>
</gene>
<sequence>MREFISGILSSSGRSYKAKLLSKFKGFTMHSIPKQLYRYRSIEGEAQARTQRLIETGIQYFAAPTSFNDPFDSRPDFTLSGTEDEVRAYLNEMWSRQAPHISSEDRKREIEAILRDPNRDPRLPENSMQTAAVYEAMVTAKIGVMCLSAVRDSVLMWSHYADCHRGICLVYDTSDEFFATAQPVHYQHARPQANPIAHTPEEMLDNAIFTKSDAWSYEQEWRILHYQRGPGERQMPPNCLRAVLLGVAASDSTRRLVESWAKSSEAKPQVIRARLSPSAFEIQFPGDSGETSQVNPHNPLILKGGQD</sequence>
<name>A0ABV2CUK1_9RHOO</name>
<dbReference type="EMBL" id="JBEWLZ010000013">
    <property type="protein sequence ID" value="MET1491578.1"/>
    <property type="molecule type" value="Genomic_DNA"/>
</dbReference>